<organism evidence="1 2">
    <name type="scientific">Devosia pacifica</name>
    <dbReference type="NCBI Taxonomy" id="1335967"/>
    <lineage>
        <taxon>Bacteria</taxon>
        <taxon>Pseudomonadati</taxon>
        <taxon>Pseudomonadota</taxon>
        <taxon>Alphaproteobacteria</taxon>
        <taxon>Hyphomicrobiales</taxon>
        <taxon>Devosiaceae</taxon>
        <taxon>Devosia</taxon>
    </lineage>
</organism>
<keyword evidence="2" id="KW-1185">Reference proteome</keyword>
<reference evidence="1" key="1">
    <citation type="journal article" date="2014" name="Int. J. Syst. Evol. Microbiol.">
        <title>Complete genome sequence of Corynebacterium casei LMG S-19264T (=DSM 44701T), isolated from a smear-ripened cheese.</title>
        <authorList>
            <consortium name="US DOE Joint Genome Institute (JGI-PGF)"/>
            <person name="Walter F."/>
            <person name="Albersmeier A."/>
            <person name="Kalinowski J."/>
            <person name="Ruckert C."/>
        </authorList>
    </citation>
    <scope>NUCLEOTIDE SEQUENCE</scope>
    <source>
        <strain evidence="1">KCTC 32437</strain>
    </source>
</reference>
<comment type="caution">
    <text evidence="1">The sequence shown here is derived from an EMBL/GenBank/DDBJ whole genome shotgun (WGS) entry which is preliminary data.</text>
</comment>
<sequence>MIVDFCSTNLRLLEAAKALHDTATDQLRPGDRVRVLRCITRCHTCGYTPNVRIDFQTFDDVSPLTLKNLLAQEGRFHDVSE</sequence>
<evidence type="ECO:0000313" key="2">
    <source>
        <dbReference type="Proteomes" id="UP000646579"/>
    </source>
</evidence>
<gene>
    <name evidence="1" type="ORF">GCM10007989_38860</name>
</gene>
<name>A0A918SFI3_9HYPH</name>
<proteinExistence type="predicted"/>
<evidence type="ECO:0000313" key="1">
    <source>
        <dbReference type="EMBL" id="GHA39350.1"/>
    </source>
</evidence>
<protein>
    <submittedName>
        <fullName evidence="1">Uncharacterized protein</fullName>
    </submittedName>
</protein>
<reference evidence="1" key="2">
    <citation type="submission" date="2020-09" db="EMBL/GenBank/DDBJ databases">
        <authorList>
            <person name="Sun Q."/>
            <person name="Kim S."/>
        </authorList>
    </citation>
    <scope>NUCLEOTIDE SEQUENCE</scope>
    <source>
        <strain evidence="1">KCTC 32437</strain>
    </source>
</reference>
<dbReference type="EMBL" id="BMZE01000007">
    <property type="protein sequence ID" value="GHA39350.1"/>
    <property type="molecule type" value="Genomic_DNA"/>
</dbReference>
<dbReference type="Proteomes" id="UP000646579">
    <property type="component" value="Unassembled WGS sequence"/>
</dbReference>
<dbReference type="RefSeq" id="WP_189427473.1">
    <property type="nucleotide sequence ID" value="NZ_BMZE01000007.1"/>
</dbReference>
<accession>A0A918SFI3</accession>
<dbReference type="AlphaFoldDB" id="A0A918SFI3"/>